<dbReference type="PROSITE" id="PS00123">
    <property type="entry name" value="ALKALINE_PHOSPHATASE"/>
    <property type="match status" value="1"/>
</dbReference>
<feature type="active site" description="Phosphoserine intermediate" evidence="7">
    <location>
        <position position="115"/>
    </location>
</feature>
<dbReference type="EMBL" id="FXTB01000001">
    <property type="protein sequence ID" value="SMO42275.1"/>
    <property type="molecule type" value="Genomic_DNA"/>
</dbReference>
<dbReference type="Gene3D" id="3.40.720.10">
    <property type="entry name" value="Alkaline Phosphatase, subunit A"/>
    <property type="match status" value="1"/>
</dbReference>
<feature type="binding site" evidence="8">
    <location>
        <position position="166"/>
    </location>
    <ligand>
        <name>Mg(2+)</name>
        <dbReference type="ChEBI" id="CHEBI:18420"/>
    </ligand>
</feature>
<gene>
    <name evidence="10" type="ORF">SAMN06265379_101718</name>
</gene>
<feature type="binding site" evidence="8">
    <location>
        <position position="73"/>
    </location>
    <ligand>
        <name>Zn(2+)</name>
        <dbReference type="ChEBI" id="CHEBI:29105"/>
        <label>2</label>
    </ligand>
</feature>
<keyword evidence="4" id="KW-0378">Hydrolase</keyword>
<evidence type="ECO:0000256" key="3">
    <source>
        <dbReference type="ARBA" id="ARBA00022723"/>
    </source>
</evidence>
<name>A0A521B5C8_SACCC</name>
<proteinExistence type="inferred from homology"/>
<dbReference type="GO" id="GO:0004035">
    <property type="term" value="F:alkaline phosphatase activity"/>
    <property type="evidence" value="ECO:0007669"/>
    <property type="project" value="TreeGrafter"/>
</dbReference>
<dbReference type="GO" id="GO:0046872">
    <property type="term" value="F:metal ion binding"/>
    <property type="evidence" value="ECO:0007669"/>
    <property type="project" value="UniProtKB-KW"/>
</dbReference>
<reference evidence="10 11" key="1">
    <citation type="submission" date="2017-05" db="EMBL/GenBank/DDBJ databases">
        <authorList>
            <person name="Varghese N."/>
            <person name="Submissions S."/>
        </authorList>
    </citation>
    <scope>NUCLEOTIDE SEQUENCE [LARGE SCALE GENOMIC DNA]</scope>
    <source>
        <strain evidence="10 11">DSM 27040</strain>
    </source>
</reference>
<feature type="binding site" evidence="8">
    <location>
        <position position="287"/>
    </location>
    <ligand>
        <name>Zn(2+)</name>
        <dbReference type="ChEBI" id="CHEBI:29105"/>
        <label>2</label>
    </ligand>
</feature>
<feature type="binding site" evidence="8">
    <location>
        <position position="329"/>
    </location>
    <ligand>
        <name>Zn(2+)</name>
        <dbReference type="ChEBI" id="CHEBI:29105"/>
        <label>2</label>
    </ligand>
</feature>
<organism evidence="10 11">
    <name type="scientific">Saccharicrinis carchari</name>
    <dbReference type="NCBI Taxonomy" id="1168039"/>
    <lineage>
        <taxon>Bacteria</taxon>
        <taxon>Pseudomonadati</taxon>
        <taxon>Bacteroidota</taxon>
        <taxon>Bacteroidia</taxon>
        <taxon>Marinilabiliales</taxon>
        <taxon>Marinilabiliaceae</taxon>
        <taxon>Saccharicrinis</taxon>
    </lineage>
</organism>
<dbReference type="PANTHER" id="PTHR11596">
    <property type="entry name" value="ALKALINE PHOSPHATASE"/>
    <property type="match status" value="1"/>
</dbReference>
<feature type="binding site" evidence="8">
    <location>
        <position position="291"/>
    </location>
    <ligand>
        <name>Zn(2+)</name>
        <dbReference type="ChEBI" id="CHEBI:29105"/>
        <label>2</label>
    </ligand>
</feature>
<evidence type="ECO:0000256" key="5">
    <source>
        <dbReference type="ARBA" id="ARBA00022833"/>
    </source>
</evidence>
<dbReference type="PANTHER" id="PTHR11596:SF5">
    <property type="entry name" value="ALKALINE PHOSPHATASE"/>
    <property type="match status" value="1"/>
</dbReference>
<dbReference type="Proteomes" id="UP000319040">
    <property type="component" value="Unassembled WGS sequence"/>
</dbReference>
<protein>
    <submittedName>
        <fullName evidence="10">Alkaline phosphatase</fullName>
    </submittedName>
</protein>
<dbReference type="SMART" id="SM00098">
    <property type="entry name" value="alkPPc"/>
    <property type="match status" value="1"/>
</dbReference>
<dbReference type="InterPro" id="IPR001952">
    <property type="entry name" value="Alkaline_phosphatase"/>
</dbReference>
<keyword evidence="5 8" id="KW-0862">Zinc</keyword>
<keyword evidence="6 8" id="KW-0460">Magnesium</keyword>
<evidence type="ECO:0000256" key="8">
    <source>
        <dbReference type="PIRSR" id="PIRSR601952-2"/>
    </source>
</evidence>
<comment type="cofactor">
    <cofactor evidence="8">
        <name>Zn(2+)</name>
        <dbReference type="ChEBI" id="CHEBI:29105"/>
    </cofactor>
    <text evidence="8">Binds 2 Zn(2+) ions.</text>
</comment>
<evidence type="ECO:0000256" key="1">
    <source>
        <dbReference type="ARBA" id="ARBA00005984"/>
    </source>
</evidence>
<dbReference type="AlphaFoldDB" id="A0A521B5C8"/>
<feature type="binding site" evidence="8">
    <location>
        <position position="282"/>
    </location>
    <ligand>
        <name>Mg(2+)</name>
        <dbReference type="ChEBI" id="CHEBI:18420"/>
    </ligand>
</feature>
<comment type="cofactor">
    <cofactor evidence="8">
        <name>Mg(2+)</name>
        <dbReference type="ChEBI" id="CHEBI:18420"/>
    </cofactor>
    <text evidence="8">Binds 1 Mg(2+) ion.</text>
</comment>
<feature type="binding site" evidence="8">
    <location>
        <position position="168"/>
    </location>
    <ligand>
        <name>Mg(2+)</name>
        <dbReference type="ChEBI" id="CHEBI:18420"/>
    </ligand>
</feature>
<keyword evidence="3 8" id="KW-0479">Metal-binding</keyword>
<evidence type="ECO:0000256" key="7">
    <source>
        <dbReference type="PIRSR" id="PIRSR601952-1"/>
    </source>
</evidence>
<accession>A0A521B5C8</accession>
<feature type="binding site" evidence="8">
    <location>
        <position position="330"/>
    </location>
    <ligand>
        <name>Zn(2+)</name>
        <dbReference type="ChEBI" id="CHEBI:29105"/>
        <label>2</label>
    </ligand>
</feature>
<evidence type="ECO:0000313" key="10">
    <source>
        <dbReference type="EMBL" id="SMO42275.1"/>
    </source>
</evidence>
<dbReference type="SUPFAM" id="SSF53649">
    <property type="entry name" value="Alkaline phosphatase-like"/>
    <property type="match status" value="1"/>
</dbReference>
<keyword evidence="11" id="KW-1185">Reference proteome</keyword>
<evidence type="ECO:0000256" key="2">
    <source>
        <dbReference type="ARBA" id="ARBA00022553"/>
    </source>
</evidence>
<evidence type="ECO:0000256" key="6">
    <source>
        <dbReference type="ARBA" id="ARBA00022842"/>
    </source>
</evidence>
<evidence type="ECO:0000256" key="4">
    <source>
        <dbReference type="ARBA" id="ARBA00022801"/>
    </source>
</evidence>
<sequence length="392" mass="43127">MQLTTYLQHAIMKYISTYLLFLSFFFTVESFAQMVQTENGLRSSYTGHSNHKIVQVEPVKGKKVKNVILMIGDGMGLTQLSTAYVANKGKLNILDNATHTGLSKTYSANKLITDSGASGTAMATGQKTNYHSIGVDTQGNALQSLTDLANNKGLSTGVVVTCGLTDATPAAFCANNIDRDREEEIALDYLHCDVDFIFGGGRTKFNQRSDKRDLMQEMQQKGYQVCYSWQETKLAQMGKVFAVIEDGQLPLADERGDLFNKAILKALENLSANKKGFFTLFEGSRIDDCGHWNKVSQLIPEINDFDQSVGEVLQWAEQDGKTLVVILADHETGALTLTDGNLSKGEVTVNFANTSHSDIMVPVYSYGPQSELFSGVMDNTDIFNKIKSILKL</sequence>
<dbReference type="InterPro" id="IPR018299">
    <property type="entry name" value="Alkaline_phosphatase_AS"/>
</dbReference>
<evidence type="ECO:0000313" key="11">
    <source>
        <dbReference type="Proteomes" id="UP000319040"/>
    </source>
</evidence>
<comment type="similarity">
    <text evidence="1 9">Belongs to the alkaline phosphatase family.</text>
</comment>
<dbReference type="Pfam" id="PF00245">
    <property type="entry name" value="Alk_phosphatase"/>
    <property type="match status" value="1"/>
</dbReference>
<keyword evidence="2" id="KW-0597">Phosphoprotein</keyword>
<evidence type="ECO:0000256" key="9">
    <source>
        <dbReference type="RuleBase" id="RU003946"/>
    </source>
</evidence>
<dbReference type="InterPro" id="IPR017850">
    <property type="entry name" value="Alkaline_phosphatase_core_sf"/>
</dbReference>
<dbReference type="CDD" id="cd16012">
    <property type="entry name" value="ALP"/>
    <property type="match status" value="1"/>
</dbReference>
<dbReference type="PRINTS" id="PR00113">
    <property type="entry name" value="ALKPHPHTASE"/>
</dbReference>